<evidence type="ECO:0000313" key="3">
    <source>
        <dbReference type="Proteomes" id="UP000460718"/>
    </source>
</evidence>
<protein>
    <submittedName>
        <fullName evidence="2">Uncharacterized protein</fullName>
    </submittedName>
</protein>
<feature type="compositionally biased region" description="Basic and acidic residues" evidence="1">
    <location>
        <begin position="15"/>
        <end position="37"/>
    </location>
</feature>
<dbReference type="Proteomes" id="UP000460718">
    <property type="component" value="Unassembled WGS sequence"/>
</dbReference>
<evidence type="ECO:0000256" key="1">
    <source>
        <dbReference type="SAM" id="MobiDB-lite"/>
    </source>
</evidence>
<organism evidence="2 3">
    <name type="scientific">Phytophthora fragariae</name>
    <dbReference type="NCBI Taxonomy" id="53985"/>
    <lineage>
        <taxon>Eukaryota</taxon>
        <taxon>Sar</taxon>
        <taxon>Stramenopiles</taxon>
        <taxon>Oomycota</taxon>
        <taxon>Peronosporomycetes</taxon>
        <taxon>Peronosporales</taxon>
        <taxon>Peronosporaceae</taxon>
        <taxon>Phytophthora</taxon>
    </lineage>
</organism>
<feature type="region of interest" description="Disordered" evidence="1">
    <location>
        <begin position="1"/>
        <end position="209"/>
    </location>
</feature>
<gene>
    <name evidence="2" type="ORF">PF011_g25415</name>
</gene>
<name>A0A6A3HR58_9STRA</name>
<feature type="compositionally biased region" description="Basic and acidic residues" evidence="1">
    <location>
        <begin position="124"/>
        <end position="143"/>
    </location>
</feature>
<comment type="caution">
    <text evidence="2">The sequence shown here is derived from an EMBL/GenBank/DDBJ whole genome shotgun (WGS) entry which is preliminary data.</text>
</comment>
<dbReference type="AlphaFoldDB" id="A0A6A3HR58"/>
<proteinExistence type="predicted"/>
<accession>A0A6A3HR58</accession>
<sequence length="209" mass="22675">MVPVRRLGWSLTRNDPARRRQEERPQLLHGDEVKAETSHPFGSGGKCTAGELPAEPLEAALEDEARADEEVDESSPLESPELPGPGPDPPRVAVWPLGEERAGCAGDEQRKAADPAEYAGPAECAERVDATEAERERERELDRGCGVGGNATANEAADEPETANETQGHATEDAWTVLAAPDRRCPKTRSRRAPRPLGRAPQLQRPRRA</sequence>
<evidence type="ECO:0000313" key="2">
    <source>
        <dbReference type="EMBL" id="KAE8973019.1"/>
    </source>
</evidence>
<feature type="compositionally biased region" description="Basic and acidic residues" evidence="1">
    <location>
        <begin position="98"/>
        <end position="114"/>
    </location>
</feature>
<feature type="compositionally biased region" description="Acidic residues" evidence="1">
    <location>
        <begin position="60"/>
        <end position="75"/>
    </location>
</feature>
<dbReference type="EMBL" id="QXFW01003098">
    <property type="protein sequence ID" value="KAE8973019.1"/>
    <property type="molecule type" value="Genomic_DNA"/>
</dbReference>
<reference evidence="2 3" key="1">
    <citation type="submission" date="2018-09" db="EMBL/GenBank/DDBJ databases">
        <title>Genomic investigation of the strawberry pathogen Phytophthora fragariae indicates pathogenicity is determined by transcriptional variation in three key races.</title>
        <authorList>
            <person name="Adams T.M."/>
            <person name="Armitage A.D."/>
            <person name="Sobczyk M.K."/>
            <person name="Bates H.J."/>
            <person name="Dunwell J.M."/>
            <person name="Nellist C.F."/>
            <person name="Harrison R.J."/>
        </authorList>
    </citation>
    <scope>NUCLEOTIDE SEQUENCE [LARGE SCALE GENOMIC DNA]</scope>
    <source>
        <strain evidence="2 3">SCRP245</strain>
    </source>
</reference>